<dbReference type="Proteomes" id="UP001209570">
    <property type="component" value="Unassembled WGS sequence"/>
</dbReference>
<accession>A0AAD5M4J1</accession>
<evidence type="ECO:0000313" key="1">
    <source>
        <dbReference type="EMBL" id="KAJ0402709.1"/>
    </source>
</evidence>
<dbReference type="PANTHER" id="PTHR33618:SF1">
    <property type="entry name" value="LARGE RIBOSOMAL SUBUNIT PROTEIN ML53"/>
    <property type="match status" value="1"/>
</dbReference>
<dbReference type="EMBL" id="JAKCXM010000096">
    <property type="protein sequence ID" value="KAJ0402709.1"/>
    <property type="molecule type" value="Genomic_DNA"/>
</dbReference>
<dbReference type="GO" id="GO:0005762">
    <property type="term" value="C:mitochondrial large ribosomal subunit"/>
    <property type="evidence" value="ECO:0007669"/>
    <property type="project" value="TreeGrafter"/>
</dbReference>
<gene>
    <name evidence="1" type="ORF">P43SY_007851</name>
</gene>
<dbReference type="Gene3D" id="3.40.30.10">
    <property type="entry name" value="Glutaredoxin"/>
    <property type="match status" value="1"/>
</dbReference>
<proteinExistence type="predicted"/>
<name>A0AAD5M4J1_PYTIN</name>
<reference evidence="1" key="1">
    <citation type="submission" date="2021-12" db="EMBL/GenBank/DDBJ databases">
        <title>Prjna785345.</title>
        <authorList>
            <person name="Rujirawat T."/>
            <person name="Krajaejun T."/>
        </authorList>
    </citation>
    <scope>NUCLEOTIDE SEQUENCE</scope>
    <source>
        <strain evidence="1">Pi057C3</strain>
    </source>
</reference>
<evidence type="ECO:0000313" key="2">
    <source>
        <dbReference type="Proteomes" id="UP001209570"/>
    </source>
</evidence>
<protein>
    <submittedName>
        <fullName evidence="1">Uncharacterized protein</fullName>
    </submittedName>
</protein>
<keyword evidence="2" id="KW-1185">Reference proteome</keyword>
<comment type="caution">
    <text evidence="1">The sequence shown here is derived from an EMBL/GenBank/DDBJ whole genome shotgun (WGS) entry which is preliminary data.</text>
</comment>
<dbReference type="AlphaFoldDB" id="A0AAD5M4J1"/>
<organism evidence="1 2">
    <name type="scientific">Pythium insidiosum</name>
    <name type="common">Pythiosis disease agent</name>
    <dbReference type="NCBI Taxonomy" id="114742"/>
    <lineage>
        <taxon>Eukaryota</taxon>
        <taxon>Sar</taxon>
        <taxon>Stramenopiles</taxon>
        <taxon>Oomycota</taxon>
        <taxon>Peronosporomycetes</taxon>
        <taxon>Pythiales</taxon>
        <taxon>Pythiaceae</taxon>
        <taxon>Pythium</taxon>
    </lineage>
</organism>
<sequence length="106" mass="11936">MAAKNVIRFLKSAKVSFSSFDRRATGACEFYRQMVAEKTKAVNPKSDVSYLTTLSGTTPTIKLEFIDGSKQVLEVPNKNVREIMDDIDLFCSQIESKYEEQGKSID</sequence>
<dbReference type="InterPro" id="IPR052473">
    <property type="entry name" value="mtLSU_mL53"/>
</dbReference>
<dbReference type="PANTHER" id="PTHR33618">
    <property type="entry name" value="39S RIBOSOMAL PROTEIN L53, MITOCHONDRIAL"/>
    <property type="match status" value="1"/>
</dbReference>